<dbReference type="EMBL" id="BGPR01002656">
    <property type="protein sequence ID" value="GBM76992.1"/>
    <property type="molecule type" value="Genomic_DNA"/>
</dbReference>
<accession>A0A4Y2IIA8</accession>
<keyword evidence="2" id="KW-1185">Reference proteome</keyword>
<name>A0A4Y2IIA8_ARAVE</name>
<dbReference type="InterPro" id="IPR036397">
    <property type="entry name" value="RNaseH_sf"/>
</dbReference>
<proteinExistence type="predicted"/>
<evidence type="ECO:0008006" key="3">
    <source>
        <dbReference type="Google" id="ProtNLM"/>
    </source>
</evidence>
<organism evidence="1 2">
    <name type="scientific">Araneus ventricosus</name>
    <name type="common">Orbweaver spider</name>
    <name type="synonym">Epeira ventricosa</name>
    <dbReference type="NCBI Taxonomy" id="182803"/>
    <lineage>
        <taxon>Eukaryota</taxon>
        <taxon>Metazoa</taxon>
        <taxon>Ecdysozoa</taxon>
        <taxon>Arthropoda</taxon>
        <taxon>Chelicerata</taxon>
        <taxon>Arachnida</taxon>
        <taxon>Araneae</taxon>
        <taxon>Araneomorphae</taxon>
        <taxon>Entelegynae</taxon>
        <taxon>Araneoidea</taxon>
        <taxon>Araneidae</taxon>
        <taxon>Araneus</taxon>
    </lineage>
</organism>
<dbReference type="AlphaFoldDB" id="A0A4Y2IIA8"/>
<evidence type="ECO:0000313" key="1">
    <source>
        <dbReference type="EMBL" id="GBM76992.1"/>
    </source>
</evidence>
<protein>
    <recommendedName>
        <fullName evidence="3">DUF4817 domain-containing protein</fullName>
    </recommendedName>
</protein>
<reference evidence="1 2" key="1">
    <citation type="journal article" date="2019" name="Sci. Rep.">
        <title>Orb-weaving spider Araneus ventricosus genome elucidates the spidroin gene catalogue.</title>
        <authorList>
            <person name="Kono N."/>
            <person name="Nakamura H."/>
            <person name="Ohtoshi R."/>
            <person name="Moran D.A.P."/>
            <person name="Shinohara A."/>
            <person name="Yoshida Y."/>
            <person name="Fujiwara M."/>
            <person name="Mori M."/>
            <person name="Tomita M."/>
            <person name="Arakawa K."/>
        </authorList>
    </citation>
    <scope>NUCLEOTIDE SEQUENCE [LARGE SCALE GENOMIC DNA]</scope>
</reference>
<sequence>MIAANLENYRMQSRAHHIEENLIPDKCLEPRLGAKSGGYHHSTCQGVCVGWLHDGPVTISFFPKLKEHLSRTEFSSDSDVKTAAKKWLNGQGRDFHQSGLNELVLRSNKCIKRFGDNYFVILLFFGG</sequence>
<evidence type="ECO:0000313" key="2">
    <source>
        <dbReference type="Proteomes" id="UP000499080"/>
    </source>
</evidence>
<gene>
    <name evidence="1" type="ORF">AVEN_25143_1</name>
</gene>
<dbReference type="Gene3D" id="3.30.420.10">
    <property type="entry name" value="Ribonuclease H-like superfamily/Ribonuclease H"/>
    <property type="match status" value="1"/>
</dbReference>
<dbReference type="Proteomes" id="UP000499080">
    <property type="component" value="Unassembled WGS sequence"/>
</dbReference>
<comment type="caution">
    <text evidence="1">The sequence shown here is derived from an EMBL/GenBank/DDBJ whole genome shotgun (WGS) entry which is preliminary data.</text>
</comment>
<dbReference type="GO" id="GO:0003676">
    <property type="term" value="F:nucleic acid binding"/>
    <property type="evidence" value="ECO:0007669"/>
    <property type="project" value="InterPro"/>
</dbReference>
<dbReference type="OrthoDB" id="616263at2759"/>